<feature type="region of interest" description="Disordered" evidence="1">
    <location>
        <begin position="83"/>
        <end position="176"/>
    </location>
</feature>
<dbReference type="Proteomes" id="UP000073492">
    <property type="component" value="Unassembled WGS sequence"/>
</dbReference>
<accession>A0A139IRY7</accession>
<name>A0A139IRY7_9PEZI</name>
<sequence length="346" mass="39886">MRYNRRTIPARFEKTKQRLSSLFDSEGIRKLRQPHQSGRGDRDQAGVRQIEKIENNSWPSPITNSIEVDNLDTIHEGIAPLLQDRPASSSTHSSSVYSEKALSSRRTSQSTTATSYTRYSSRQDSIIGDSDDNKLNHKDTEGSQSSIRPLLRRNGSAEAPIPCHDGDNNTLYPHHSSRTSFNRRNAIVVTGDQVEGQPFFLPASNTLRQRHRSDAALYHFQSITWKDHCTSLQHSLSLSQSRLAHTESQLKTKNQENRFLLSRVRELESAMDLRRRELFEKLATKERALSDRDALIDRLISEKSELERDKRVGENVRKLMWQDLERVRRGTGRESPRENYEPTWCF</sequence>
<dbReference type="AlphaFoldDB" id="A0A139IRY7"/>
<evidence type="ECO:0000256" key="1">
    <source>
        <dbReference type="SAM" id="MobiDB-lite"/>
    </source>
</evidence>
<gene>
    <name evidence="2" type="ORF">AC579_3228</name>
</gene>
<organism evidence="2 3">
    <name type="scientific">Pseudocercospora musae</name>
    <dbReference type="NCBI Taxonomy" id="113226"/>
    <lineage>
        <taxon>Eukaryota</taxon>
        <taxon>Fungi</taxon>
        <taxon>Dikarya</taxon>
        <taxon>Ascomycota</taxon>
        <taxon>Pezizomycotina</taxon>
        <taxon>Dothideomycetes</taxon>
        <taxon>Dothideomycetidae</taxon>
        <taxon>Mycosphaerellales</taxon>
        <taxon>Mycosphaerellaceae</taxon>
        <taxon>Pseudocercospora</taxon>
    </lineage>
</organism>
<evidence type="ECO:0000313" key="3">
    <source>
        <dbReference type="Proteomes" id="UP000073492"/>
    </source>
</evidence>
<feature type="compositionally biased region" description="Low complexity" evidence="1">
    <location>
        <begin position="88"/>
        <end position="123"/>
    </location>
</feature>
<dbReference type="EMBL" id="LFZO01000019">
    <property type="protein sequence ID" value="KXT17523.1"/>
    <property type="molecule type" value="Genomic_DNA"/>
</dbReference>
<proteinExistence type="predicted"/>
<evidence type="ECO:0000313" key="2">
    <source>
        <dbReference type="EMBL" id="KXT17523.1"/>
    </source>
</evidence>
<feature type="compositionally biased region" description="Basic and acidic residues" evidence="1">
    <location>
        <begin position="131"/>
        <end position="141"/>
    </location>
</feature>
<feature type="region of interest" description="Disordered" evidence="1">
    <location>
        <begin position="23"/>
        <end position="46"/>
    </location>
</feature>
<protein>
    <submittedName>
        <fullName evidence="2">Uncharacterized protein</fullName>
    </submittedName>
</protein>
<reference evidence="2 3" key="1">
    <citation type="submission" date="2015-07" db="EMBL/GenBank/DDBJ databases">
        <title>Comparative genomics of the Sigatoka disease complex on banana suggests a link between parallel evolutionary changes in Pseudocercospora fijiensis and Pseudocercospora eumusae and increased virulence on the banana host.</title>
        <authorList>
            <person name="Chang T.-C."/>
            <person name="Salvucci A."/>
            <person name="Crous P.W."/>
            <person name="Stergiopoulos I."/>
        </authorList>
    </citation>
    <scope>NUCLEOTIDE SEQUENCE [LARGE SCALE GENOMIC DNA]</scope>
    <source>
        <strain evidence="2 3">CBS 116634</strain>
    </source>
</reference>
<comment type="caution">
    <text evidence="2">The sequence shown here is derived from an EMBL/GenBank/DDBJ whole genome shotgun (WGS) entry which is preliminary data.</text>
</comment>
<keyword evidence="3" id="KW-1185">Reference proteome</keyword>